<dbReference type="PANTHER" id="PTHR15565:SF0">
    <property type="entry name" value="PROTEIN AATF"/>
    <property type="match status" value="1"/>
</dbReference>
<protein>
    <recommendedName>
        <fullName evidence="2">Protein BFR2</fullName>
    </recommendedName>
</protein>
<feature type="region of interest" description="Disordered" evidence="3">
    <location>
        <begin position="489"/>
        <end position="514"/>
    </location>
</feature>
<feature type="compositionally biased region" description="Acidic residues" evidence="3">
    <location>
        <begin position="490"/>
        <end position="508"/>
    </location>
</feature>
<dbReference type="InterPro" id="IPR039223">
    <property type="entry name" value="AATF/Bfr2"/>
</dbReference>
<feature type="compositionally biased region" description="Acidic residues" evidence="3">
    <location>
        <begin position="142"/>
        <end position="180"/>
    </location>
</feature>
<dbReference type="InterPro" id="IPR025160">
    <property type="entry name" value="AATF"/>
</dbReference>
<gene>
    <name evidence="6" type="ORF">P154DRAFT_601661</name>
</gene>
<evidence type="ECO:0000313" key="6">
    <source>
        <dbReference type="EMBL" id="KAF1999226.1"/>
    </source>
</evidence>
<proteinExistence type="inferred from homology"/>
<evidence type="ECO:0000259" key="4">
    <source>
        <dbReference type="Pfam" id="PF08164"/>
    </source>
</evidence>
<dbReference type="GO" id="GO:0005730">
    <property type="term" value="C:nucleolus"/>
    <property type="evidence" value="ECO:0007669"/>
    <property type="project" value="TreeGrafter"/>
</dbReference>
<evidence type="ECO:0000256" key="1">
    <source>
        <dbReference type="ARBA" id="ARBA00008966"/>
    </source>
</evidence>
<dbReference type="OrthoDB" id="5783963at2759"/>
<sequence>MKKSKIQDLDPEALLDPAPSSSDDENSASDSEPDVLAGREHYADISKSKLKKKEVVPLGPQYTGSKISREQAEDEDSDDPFARPYDVDAEDSDDSDGNEVDGVEDEILKRSKLKSVGFGDDSEDDEDEEDDDELREMMAGEGSDEDMFSGDDDEDEDDEDNEDDDEENDDEDSDASDASDAEVAGTSKQFSKLMNDDTTAVAATISQAAKADVEKGEAIKTQRKTFDSILNSRIRLQKALISTNSMAAEAHRSSTPDATAISAAETAALTLLNNLTTLRTTLDSSHAGQKRKRTAPFTSTTPSPEIWSTLQSSDSASLPHRNATLEKWSTKTRSASLANQKSTLSTSATQTLTSVLASTLSNPTRLIAKTRIPRSCAPLQSSTNIQSDEHIYDDADFYGLLLKELLEARSSSLSNTGVAEFVVQAPWQVAREAKTRKVVDTKASKGRKMRYTVHEKLQNFMAVEERGSWGERQREELFGSLFGRRVGLGEEVEEEEGESDGDDREEEGLVLFRS</sequence>
<feature type="compositionally biased region" description="Basic and acidic residues" evidence="3">
    <location>
        <begin position="37"/>
        <end position="47"/>
    </location>
</feature>
<feature type="region of interest" description="Disordered" evidence="3">
    <location>
        <begin position="1"/>
        <end position="191"/>
    </location>
</feature>
<feature type="domain" description="AATF leucine zipper-containing" evidence="5">
    <location>
        <begin position="212"/>
        <end position="331"/>
    </location>
</feature>
<dbReference type="GO" id="GO:0000462">
    <property type="term" value="P:maturation of SSU-rRNA from tricistronic rRNA transcript (SSU-rRNA, 5.8S rRNA, LSU-rRNA)"/>
    <property type="evidence" value="ECO:0007669"/>
    <property type="project" value="TreeGrafter"/>
</dbReference>
<comment type="similarity">
    <text evidence="1">Belongs to the AATF family.</text>
</comment>
<dbReference type="Proteomes" id="UP000799779">
    <property type="component" value="Unassembled WGS sequence"/>
</dbReference>
<dbReference type="Pfam" id="PF08164">
    <property type="entry name" value="TRAUB"/>
    <property type="match status" value="1"/>
</dbReference>
<evidence type="ECO:0000259" key="5">
    <source>
        <dbReference type="Pfam" id="PF13339"/>
    </source>
</evidence>
<evidence type="ECO:0000256" key="2">
    <source>
        <dbReference type="ARBA" id="ARBA00013850"/>
    </source>
</evidence>
<dbReference type="PANTHER" id="PTHR15565">
    <property type="entry name" value="AATF PROTEIN APOPTOSIS ANTAGONIZING TRANSCRIPTION FACTOR"/>
    <property type="match status" value="1"/>
</dbReference>
<dbReference type="AlphaFoldDB" id="A0A6A5WNN7"/>
<feature type="region of interest" description="Disordered" evidence="3">
    <location>
        <begin position="283"/>
        <end position="315"/>
    </location>
</feature>
<feature type="compositionally biased region" description="Acidic residues" evidence="3">
    <location>
        <begin position="120"/>
        <end position="134"/>
    </location>
</feature>
<keyword evidence="7" id="KW-1185">Reference proteome</keyword>
<feature type="compositionally biased region" description="Acidic residues" evidence="3">
    <location>
        <begin position="22"/>
        <end position="33"/>
    </location>
</feature>
<reference evidence="6" key="1">
    <citation type="journal article" date="2020" name="Stud. Mycol.">
        <title>101 Dothideomycetes genomes: a test case for predicting lifestyles and emergence of pathogens.</title>
        <authorList>
            <person name="Haridas S."/>
            <person name="Albert R."/>
            <person name="Binder M."/>
            <person name="Bloem J."/>
            <person name="Labutti K."/>
            <person name="Salamov A."/>
            <person name="Andreopoulos B."/>
            <person name="Baker S."/>
            <person name="Barry K."/>
            <person name="Bills G."/>
            <person name="Bluhm B."/>
            <person name="Cannon C."/>
            <person name="Castanera R."/>
            <person name="Culley D."/>
            <person name="Daum C."/>
            <person name="Ezra D."/>
            <person name="Gonzalez J."/>
            <person name="Henrissat B."/>
            <person name="Kuo A."/>
            <person name="Liang C."/>
            <person name="Lipzen A."/>
            <person name="Lutzoni F."/>
            <person name="Magnuson J."/>
            <person name="Mondo S."/>
            <person name="Nolan M."/>
            <person name="Ohm R."/>
            <person name="Pangilinan J."/>
            <person name="Park H.-J."/>
            <person name="Ramirez L."/>
            <person name="Alfaro M."/>
            <person name="Sun H."/>
            <person name="Tritt A."/>
            <person name="Yoshinaga Y."/>
            <person name="Zwiers L.-H."/>
            <person name="Turgeon B."/>
            <person name="Goodwin S."/>
            <person name="Spatafora J."/>
            <person name="Crous P."/>
            <person name="Grigoriev I."/>
        </authorList>
    </citation>
    <scope>NUCLEOTIDE SEQUENCE</scope>
    <source>
        <strain evidence="6">CBS 123094</strain>
    </source>
</reference>
<name>A0A6A5WNN7_9PLEO</name>
<evidence type="ECO:0000313" key="7">
    <source>
        <dbReference type="Proteomes" id="UP000799779"/>
    </source>
</evidence>
<evidence type="ECO:0000256" key="3">
    <source>
        <dbReference type="SAM" id="MobiDB-lite"/>
    </source>
</evidence>
<feature type="compositionally biased region" description="Polar residues" evidence="3">
    <location>
        <begin position="296"/>
        <end position="315"/>
    </location>
</feature>
<feature type="domain" description="Apoptosis-antagonizing transcription factor C-terminal" evidence="4">
    <location>
        <begin position="398"/>
        <end position="482"/>
    </location>
</feature>
<feature type="compositionally biased region" description="Acidic residues" evidence="3">
    <location>
        <begin position="87"/>
        <end position="105"/>
    </location>
</feature>
<dbReference type="Pfam" id="PF13339">
    <property type="entry name" value="AATF-Che1"/>
    <property type="match status" value="1"/>
</dbReference>
<accession>A0A6A5WNN7</accession>
<organism evidence="6 7">
    <name type="scientific">Amniculicola lignicola CBS 123094</name>
    <dbReference type="NCBI Taxonomy" id="1392246"/>
    <lineage>
        <taxon>Eukaryota</taxon>
        <taxon>Fungi</taxon>
        <taxon>Dikarya</taxon>
        <taxon>Ascomycota</taxon>
        <taxon>Pezizomycotina</taxon>
        <taxon>Dothideomycetes</taxon>
        <taxon>Pleosporomycetidae</taxon>
        <taxon>Pleosporales</taxon>
        <taxon>Amniculicolaceae</taxon>
        <taxon>Amniculicola</taxon>
    </lineage>
</organism>
<dbReference type="InterPro" id="IPR012617">
    <property type="entry name" value="AATF_C"/>
</dbReference>
<dbReference type="EMBL" id="ML977597">
    <property type="protein sequence ID" value="KAF1999226.1"/>
    <property type="molecule type" value="Genomic_DNA"/>
</dbReference>